<sequence length="451" mass="52533">MNPFDELPWEILSIIITEAADWVALESLLQVSLQVRRLFAGDGETPGNREAIHIVKSMLTTNTMMHHDLHGLFCKCIALRQSSLAVTSLEQFRSGDYDQLSVVFNSSISQASLREMVHVAANIQRLACACLTTFLSRIRGIKPMCHLRNGSEVQYEPREAGPPSWIEEFRVYRALWHFQFYSDMLGAAERLKFPQEDLELLRTKPLVWDNPPESLEPVLLSVNEWLWGMFCEREDSFTDIPAVKRLLRCYPAYVDPLPDPSQLQDEYSVWAPPALPIDKGPNDFWGQGSGMVNRRSGSTGFYSYCVDIDLSTPSTRRLHYCYADSPIYREMGLKIWDKWRLYCLGIWYACDYDDFRWEYLGPDGSLVPRGCFPEDSMIEADYRLSFFIKPRVRERDEFCEKWSREKYGFMETSRAEETSKVDRRIRRKRKACQIGLDLPRSVQTRYQLRPR</sequence>
<organism evidence="1 2">
    <name type="scientific">Aspergillus niger</name>
    <dbReference type="NCBI Taxonomy" id="5061"/>
    <lineage>
        <taxon>Eukaryota</taxon>
        <taxon>Fungi</taxon>
        <taxon>Dikarya</taxon>
        <taxon>Ascomycota</taxon>
        <taxon>Pezizomycotina</taxon>
        <taxon>Eurotiomycetes</taxon>
        <taxon>Eurotiomycetidae</taxon>
        <taxon>Eurotiales</taxon>
        <taxon>Aspergillaceae</taxon>
        <taxon>Aspergillus</taxon>
        <taxon>Aspergillus subgen. Circumdati</taxon>
    </lineage>
</organism>
<evidence type="ECO:0000313" key="2">
    <source>
        <dbReference type="Proteomes" id="UP000068243"/>
    </source>
</evidence>
<protein>
    <submittedName>
        <fullName evidence="1">Similar to An03g00300</fullName>
    </submittedName>
</protein>
<comment type="caution">
    <text evidence="1">The sequence shown here is derived from an EMBL/GenBank/DDBJ whole genome shotgun (WGS) entry which is preliminary data.</text>
</comment>
<proteinExistence type="predicted"/>
<dbReference type="VEuPathDB" id="FungiDB:An03g00300"/>
<dbReference type="EMBL" id="BCMY01000016">
    <property type="protein sequence ID" value="GAQ45504.1"/>
    <property type="molecule type" value="Genomic_DNA"/>
</dbReference>
<dbReference type="OrthoDB" id="4358152at2759"/>
<dbReference type="VEuPathDB" id="FungiDB:M747DRAFT_351150"/>
<name>A0A100IQJ0_ASPNG</name>
<accession>A0A100IQJ0</accession>
<gene>
    <name evidence="1" type="ORF">ABL_08165</name>
</gene>
<dbReference type="VEuPathDB" id="FungiDB:ASPNIDRAFT2_1090680"/>
<dbReference type="AlphaFoldDB" id="A0A100IQJ0"/>
<reference evidence="2" key="1">
    <citation type="journal article" date="2016" name="Genome Announc.">
        <title>Draft genome sequence of Aspergillus niger strain An76.</title>
        <authorList>
            <person name="Gong W."/>
            <person name="Cheng Z."/>
            <person name="Zhang H."/>
            <person name="Liu L."/>
            <person name="Gao P."/>
            <person name="Wang L."/>
        </authorList>
    </citation>
    <scope>NUCLEOTIDE SEQUENCE [LARGE SCALE GENOMIC DNA]</scope>
    <source>
        <strain evidence="2">An76</strain>
    </source>
</reference>
<dbReference type="Proteomes" id="UP000068243">
    <property type="component" value="Unassembled WGS sequence"/>
</dbReference>
<dbReference type="OMA" id="MFCERED"/>
<dbReference type="VEuPathDB" id="FungiDB:ATCC64974_64120"/>
<evidence type="ECO:0000313" key="1">
    <source>
        <dbReference type="EMBL" id="GAQ45504.1"/>
    </source>
</evidence>